<dbReference type="InterPro" id="IPR007657">
    <property type="entry name" value="Glycosyltransferase_61"/>
</dbReference>
<name>A0ABQ9N6U3_HEVBR</name>
<sequence length="441" mass="49730">MALHKRKDISKAGMSAWCIVCSLVLLLLHISMSSISVFNIKTSSEKPRAKLRTITRQGPQFRLGGQISCDRSQLRYDLCSVNGSTVLDPTTSTFFLVGPANPNSVEKIKPYPRKFDDIIMTQIKELTLTLSPTSPPCEIQHSAPALVFSVGGYTGNFFHDFNDGIIPLFITVNTIFPDQDFVIVISEAPSWWVTKYVDFLNAFTTHPILTLNDTTRTHCFPSAEFGLISHGFMTINQTLMPNQRTFLHFRALLEKAYSQNVLNPPTPSLESRPRLLLASRKGSKGREIVNEDEVIEAMEEIGFEVIVFAPKANTSLVESYALIKSSHALLFLRARAVFVQVVPIGIEWASDAFFGRVARGLDLEYMEYRIGVEESSLVEKYGRDSLLLKDPHGIQVQGKGWPPEIMNIYLMEQNVKLDLGRFREFLKKPYSKAKQFMDRHG</sequence>
<comment type="subcellular location">
    <subcellularLocation>
        <location evidence="1">Golgi apparatus membrane</location>
        <topology evidence="1">Single-pass type II membrane protein</topology>
    </subcellularLocation>
</comment>
<accession>A0ABQ9N6U3</accession>
<organism evidence="6 7">
    <name type="scientific">Hevea brasiliensis</name>
    <name type="common">Para rubber tree</name>
    <name type="synonym">Siphonia brasiliensis</name>
    <dbReference type="NCBI Taxonomy" id="3981"/>
    <lineage>
        <taxon>Eukaryota</taxon>
        <taxon>Viridiplantae</taxon>
        <taxon>Streptophyta</taxon>
        <taxon>Embryophyta</taxon>
        <taxon>Tracheophyta</taxon>
        <taxon>Spermatophyta</taxon>
        <taxon>Magnoliopsida</taxon>
        <taxon>eudicotyledons</taxon>
        <taxon>Gunneridae</taxon>
        <taxon>Pentapetalae</taxon>
        <taxon>rosids</taxon>
        <taxon>fabids</taxon>
        <taxon>Malpighiales</taxon>
        <taxon>Euphorbiaceae</taxon>
        <taxon>Crotonoideae</taxon>
        <taxon>Micrandreae</taxon>
        <taxon>Hevea</taxon>
    </lineage>
</organism>
<evidence type="ECO:0000256" key="2">
    <source>
        <dbReference type="ARBA" id="ARBA00022676"/>
    </source>
</evidence>
<dbReference type="Pfam" id="PF04577">
    <property type="entry name" value="Glyco_transf_61"/>
    <property type="match status" value="1"/>
</dbReference>
<keyword evidence="7" id="KW-1185">Reference proteome</keyword>
<dbReference type="PANTHER" id="PTHR20961">
    <property type="entry name" value="GLYCOSYLTRANSFERASE"/>
    <property type="match status" value="1"/>
</dbReference>
<feature type="domain" description="Glycosyltransferase 61 catalytic" evidence="5">
    <location>
        <begin position="234"/>
        <end position="323"/>
    </location>
</feature>
<protein>
    <recommendedName>
        <fullName evidence="5">Glycosyltransferase 61 catalytic domain-containing protein</fullName>
    </recommendedName>
</protein>
<evidence type="ECO:0000259" key="5">
    <source>
        <dbReference type="Pfam" id="PF04577"/>
    </source>
</evidence>
<comment type="caution">
    <text evidence="6">The sequence shown here is derived from an EMBL/GenBank/DDBJ whole genome shotgun (WGS) entry which is preliminary data.</text>
</comment>
<keyword evidence="3" id="KW-0808">Transferase</keyword>
<evidence type="ECO:0000256" key="1">
    <source>
        <dbReference type="ARBA" id="ARBA00004323"/>
    </source>
</evidence>
<gene>
    <name evidence="6" type="ORF">P3X46_002886</name>
</gene>
<evidence type="ECO:0000256" key="3">
    <source>
        <dbReference type="ARBA" id="ARBA00022679"/>
    </source>
</evidence>
<keyword evidence="4" id="KW-0325">Glycoprotein</keyword>
<proteinExistence type="predicted"/>
<keyword evidence="2" id="KW-0328">Glycosyltransferase</keyword>
<evidence type="ECO:0000313" key="6">
    <source>
        <dbReference type="EMBL" id="KAJ9187430.1"/>
    </source>
</evidence>
<evidence type="ECO:0000313" key="7">
    <source>
        <dbReference type="Proteomes" id="UP001174677"/>
    </source>
</evidence>
<evidence type="ECO:0000256" key="4">
    <source>
        <dbReference type="ARBA" id="ARBA00023180"/>
    </source>
</evidence>
<dbReference type="PANTHER" id="PTHR20961:SF103">
    <property type="entry name" value="PUTATIVE-RELATED"/>
    <property type="match status" value="1"/>
</dbReference>
<reference evidence="6" key="1">
    <citation type="journal article" date="2023" name="Plant Biotechnol. J.">
        <title>Chromosome-level wild Hevea brasiliensis genome provides new tools for genomic-assisted breeding and valuable loci to elevate rubber yield.</title>
        <authorList>
            <person name="Cheng H."/>
            <person name="Song X."/>
            <person name="Hu Y."/>
            <person name="Wu T."/>
            <person name="Yang Q."/>
            <person name="An Z."/>
            <person name="Feng S."/>
            <person name="Deng Z."/>
            <person name="Wu W."/>
            <person name="Zeng X."/>
            <person name="Tu M."/>
            <person name="Wang X."/>
            <person name="Huang H."/>
        </authorList>
    </citation>
    <scope>NUCLEOTIDE SEQUENCE</scope>
    <source>
        <strain evidence="6">MT/VB/25A 57/8</strain>
    </source>
</reference>
<dbReference type="Proteomes" id="UP001174677">
    <property type="component" value="Chromosome 2"/>
</dbReference>
<dbReference type="InterPro" id="IPR049625">
    <property type="entry name" value="Glyco_transf_61_cat"/>
</dbReference>
<dbReference type="EMBL" id="JARPOI010000002">
    <property type="protein sequence ID" value="KAJ9187430.1"/>
    <property type="molecule type" value="Genomic_DNA"/>
</dbReference>